<dbReference type="GO" id="GO:0005975">
    <property type="term" value="P:carbohydrate metabolic process"/>
    <property type="evidence" value="ECO:0007669"/>
    <property type="project" value="InterPro"/>
</dbReference>
<dbReference type="InterPro" id="IPR001764">
    <property type="entry name" value="Glyco_hydro_3_N"/>
</dbReference>
<dbReference type="Gene3D" id="3.20.20.300">
    <property type="entry name" value="Glycoside hydrolase, family 3, N-terminal domain"/>
    <property type="match status" value="1"/>
</dbReference>
<organism evidence="6 7">
    <name type="scientific">Humibacter ginsenosidimutans</name>
    <dbReference type="NCBI Taxonomy" id="2599293"/>
    <lineage>
        <taxon>Bacteria</taxon>
        <taxon>Bacillati</taxon>
        <taxon>Actinomycetota</taxon>
        <taxon>Actinomycetes</taxon>
        <taxon>Micrococcales</taxon>
        <taxon>Microbacteriaceae</taxon>
        <taxon>Humibacter</taxon>
    </lineage>
</organism>
<dbReference type="Gene3D" id="2.60.40.10">
    <property type="entry name" value="Immunoglobulins"/>
    <property type="match status" value="1"/>
</dbReference>
<reference evidence="6 7" key="1">
    <citation type="submission" date="2019-07" db="EMBL/GenBank/DDBJ databases">
        <title>Full genome sequence of Humibacter sp. WJ7-1.</title>
        <authorList>
            <person name="Im W.-T."/>
        </authorList>
    </citation>
    <scope>NUCLEOTIDE SEQUENCE [LARGE SCALE GENOMIC DNA]</scope>
    <source>
        <strain evidence="6 7">WJ7-1</strain>
    </source>
</reference>
<feature type="domain" description="Fibronectin type III-like" evidence="5">
    <location>
        <begin position="729"/>
        <end position="799"/>
    </location>
</feature>
<dbReference type="InterPro" id="IPR017853">
    <property type="entry name" value="GH"/>
</dbReference>
<dbReference type="InterPro" id="IPR013783">
    <property type="entry name" value="Ig-like_fold"/>
</dbReference>
<gene>
    <name evidence="6" type="ORF">FPZ11_10840</name>
</gene>
<dbReference type="SUPFAM" id="SSF51445">
    <property type="entry name" value="(Trans)glycosidases"/>
    <property type="match status" value="1"/>
</dbReference>
<keyword evidence="2 4" id="KW-0378">Hydrolase</keyword>
<dbReference type="EMBL" id="CP042305">
    <property type="protein sequence ID" value="QDZ16826.1"/>
    <property type="molecule type" value="Genomic_DNA"/>
</dbReference>
<dbReference type="InterPro" id="IPR019800">
    <property type="entry name" value="Glyco_hydro_3_AS"/>
</dbReference>
<dbReference type="OrthoDB" id="3187421at2"/>
<dbReference type="Pfam" id="PF14310">
    <property type="entry name" value="Fn3-like"/>
    <property type="match status" value="1"/>
</dbReference>
<evidence type="ECO:0000256" key="3">
    <source>
        <dbReference type="ARBA" id="ARBA00023277"/>
    </source>
</evidence>
<dbReference type="Pfam" id="PF01915">
    <property type="entry name" value="Glyco_hydro_3_C"/>
    <property type="match status" value="1"/>
</dbReference>
<dbReference type="Proteomes" id="UP000320216">
    <property type="component" value="Chromosome"/>
</dbReference>
<name>A0A5B8M8S9_9MICO</name>
<sequence length="819" mass="86308">MRLLTGATTWTLHALGEIGLRSITMSDGPIGVRGVDEDATPSAQLPAPSATAATWDRDLLGRLGTVMAGEARRKGVDVILAPVVNLQRSPVGGRHFECLSEDPLLTAGLAVPFIAAMQREGIGACVKHFVGNETETDRTEYHSVIDERTLREVYLAPFESVIRETGAWSIMAAYNEIEVLGEDSPATAHRTLLTDLLKREWDYDGVVVSDWLATKSAVEPALAGLDLVMPGPGGPWDDDLLAAVERGDVPESVIDEKVERILLLAERVGALGTPFEVREGDGARVRERDAGIPEPDSAAVRDLLREAAARSTVVLRNEGLLPLDPSTVGSIALIGANAVKPFVQGGGSAHVDAPLLSDPLEALAAAFPRAVVTRHRGGSTSSGAPEVEDAALIAPDSGCGILAEVLDARGAVLETRVLASAQGSVWLTGLPATAASVRLTTAIALTAQGEHLVEIAPVGAHDIMVDGERVSHSDHVVGAEVVLDSSYANPEAVTLRVQGGEDAAARLRIELQVVDARAFGRFARAHLRHLAPEAGADAEIAEAVAAAAAADVAVVIVGTNPETESEGWDRPTLDLPGRQNELVRRVAEANPHTVVVVNAGAPVLLPWLDEVASVLWWWLPGQEAGTSLADVLTGTTEPSGRLPWTLPAHTADVPVPDGIPVDGRIVYAEGVDVGHRGWDRLGRTPAREFGFGLGYASWAYEAVSAASAADGSLEVDVTVTNTSERQGREVVQLYLEPVEADAARPLRWLAGFATLDVAPGAQGTARITVPLRSFQTWDTEAHAWATPHGTYLVHAGRSSRDLRVSATVTAPQVGDGPTP</sequence>
<dbReference type="InterPro" id="IPR002772">
    <property type="entry name" value="Glyco_hydro_3_C"/>
</dbReference>
<dbReference type="InterPro" id="IPR036962">
    <property type="entry name" value="Glyco_hydro_3_N_sf"/>
</dbReference>
<comment type="similarity">
    <text evidence="1 4">Belongs to the glycosyl hydrolase 3 family.</text>
</comment>
<dbReference type="GO" id="GO:0004553">
    <property type="term" value="F:hydrolase activity, hydrolyzing O-glycosyl compounds"/>
    <property type="evidence" value="ECO:0007669"/>
    <property type="project" value="InterPro"/>
</dbReference>
<dbReference type="PANTHER" id="PTHR42715">
    <property type="entry name" value="BETA-GLUCOSIDASE"/>
    <property type="match status" value="1"/>
</dbReference>
<evidence type="ECO:0000256" key="1">
    <source>
        <dbReference type="ARBA" id="ARBA00005336"/>
    </source>
</evidence>
<dbReference type="InterPro" id="IPR026891">
    <property type="entry name" value="Fn3-like"/>
</dbReference>
<keyword evidence="7" id="KW-1185">Reference proteome</keyword>
<evidence type="ECO:0000256" key="4">
    <source>
        <dbReference type="RuleBase" id="RU361161"/>
    </source>
</evidence>
<dbReference type="Gene3D" id="2.60.120.260">
    <property type="entry name" value="Galactose-binding domain-like"/>
    <property type="match status" value="1"/>
</dbReference>
<evidence type="ECO:0000313" key="7">
    <source>
        <dbReference type="Proteomes" id="UP000320216"/>
    </source>
</evidence>
<proteinExistence type="inferred from homology"/>
<dbReference type="KEGG" id="huw:FPZ11_10840"/>
<dbReference type="Gene3D" id="3.40.50.1700">
    <property type="entry name" value="Glycoside hydrolase family 3 C-terminal domain"/>
    <property type="match status" value="1"/>
</dbReference>
<accession>A0A5B8M8S9</accession>
<dbReference type="PROSITE" id="PS00775">
    <property type="entry name" value="GLYCOSYL_HYDROL_F3"/>
    <property type="match status" value="1"/>
</dbReference>
<protein>
    <submittedName>
        <fullName evidence="6">Beta-glucosidase</fullName>
    </submittedName>
</protein>
<evidence type="ECO:0000256" key="2">
    <source>
        <dbReference type="ARBA" id="ARBA00022801"/>
    </source>
</evidence>
<evidence type="ECO:0000313" key="6">
    <source>
        <dbReference type="EMBL" id="QDZ16826.1"/>
    </source>
</evidence>
<dbReference type="AlphaFoldDB" id="A0A5B8M8S9"/>
<dbReference type="PRINTS" id="PR00133">
    <property type="entry name" value="GLHYDRLASE3"/>
</dbReference>
<dbReference type="Pfam" id="PF00933">
    <property type="entry name" value="Glyco_hydro_3"/>
    <property type="match status" value="1"/>
</dbReference>
<dbReference type="SUPFAM" id="SSF52279">
    <property type="entry name" value="Beta-D-glucan exohydrolase, C-terminal domain"/>
    <property type="match status" value="1"/>
</dbReference>
<keyword evidence="3" id="KW-0119">Carbohydrate metabolism</keyword>
<keyword evidence="4" id="KW-0326">Glycosidase</keyword>
<dbReference type="InterPro" id="IPR050288">
    <property type="entry name" value="Cellulose_deg_GH3"/>
</dbReference>
<evidence type="ECO:0000259" key="5">
    <source>
        <dbReference type="SMART" id="SM01217"/>
    </source>
</evidence>
<dbReference type="PANTHER" id="PTHR42715:SF10">
    <property type="entry name" value="BETA-GLUCOSIDASE"/>
    <property type="match status" value="1"/>
</dbReference>
<dbReference type="SMART" id="SM01217">
    <property type="entry name" value="Fn3_like"/>
    <property type="match status" value="1"/>
</dbReference>
<dbReference type="InterPro" id="IPR036881">
    <property type="entry name" value="Glyco_hydro_3_C_sf"/>
</dbReference>